<accession>A0A258D1W1</accession>
<dbReference type="InterPro" id="IPR002142">
    <property type="entry name" value="Peptidase_S49"/>
</dbReference>
<dbReference type="GO" id="GO:0006465">
    <property type="term" value="P:signal peptide processing"/>
    <property type="evidence" value="ECO:0007669"/>
    <property type="project" value="InterPro"/>
</dbReference>
<evidence type="ECO:0000256" key="5">
    <source>
        <dbReference type="PIRSR" id="PIRSR001217-1"/>
    </source>
</evidence>
<evidence type="ECO:0000313" key="8">
    <source>
        <dbReference type="EMBL" id="OYX01781.1"/>
    </source>
</evidence>
<dbReference type="PIRSF" id="PIRSF001217">
    <property type="entry name" value="Protease_4_SppA"/>
    <property type="match status" value="1"/>
</dbReference>
<dbReference type="GO" id="GO:0008236">
    <property type="term" value="F:serine-type peptidase activity"/>
    <property type="evidence" value="ECO:0007669"/>
    <property type="project" value="UniProtKB-KW"/>
</dbReference>
<evidence type="ECO:0000259" key="7">
    <source>
        <dbReference type="Pfam" id="PF01343"/>
    </source>
</evidence>
<keyword evidence="3" id="KW-0378">Hydrolase</keyword>
<reference evidence="8 9" key="1">
    <citation type="submission" date="2017-03" db="EMBL/GenBank/DDBJ databases">
        <title>Lifting the veil on microbial sulfur biogeochemistry in mining wastewaters.</title>
        <authorList>
            <person name="Kantor R.S."/>
            <person name="Colenbrander Nelson T."/>
            <person name="Marshall S."/>
            <person name="Bennett D."/>
            <person name="Apte S."/>
            <person name="Camacho D."/>
            <person name="Thomas B.C."/>
            <person name="Warren L.A."/>
            <person name="Banfield J.F."/>
        </authorList>
    </citation>
    <scope>NUCLEOTIDE SEQUENCE [LARGE SCALE GENOMIC DNA]</scope>
    <source>
        <strain evidence="8">32-67-7</strain>
    </source>
</reference>
<evidence type="ECO:0000256" key="2">
    <source>
        <dbReference type="ARBA" id="ARBA00022670"/>
    </source>
</evidence>
<dbReference type="PANTHER" id="PTHR33209">
    <property type="entry name" value="PROTEASE 4"/>
    <property type="match status" value="1"/>
</dbReference>
<evidence type="ECO:0000256" key="4">
    <source>
        <dbReference type="ARBA" id="ARBA00022825"/>
    </source>
</evidence>
<evidence type="ECO:0000256" key="1">
    <source>
        <dbReference type="ARBA" id="ARBA00008683"/>
    </source>
</evidence>
<dbReference type="CDD" id="cd07023">
    <property type="entry name" value="S49_Sppa_N_C"/>
    <property type="match status" value="1"/>
</dbReference>
<gene>
    <name evidence="8" type="ORF">B7Z12_13410</name>
</gene>
<feature type="domain" description="Peptidase S49" evidence="7">
    <location>
        <begin position="140"/>
        <end position="291"/>
    </location>
</feature>
<dbReference type="Gene3D" id="6.20.330.10">
    <property type="match status" value="1"/>
</dbReference>
<dbReference type="GO" id="GO:0016020">
    <property type="term" value="C:membrane"/>
    <property type="evidence" value="ECO:0007669"/>
    <property type="project" value="InterPro"/>
</dbReference>
<evidence type="ECO:0000256" key="3">
    <source>
        <dbReference type="ARBA" id="ARBA00022801"/>
    </source>
</evidence>
<feature type="active site" description="Proton donor/acceptor" evidence="5">
    <location>
        <position position="211"/>
    </location>
</feature>
<feature type="transmembrane region" description="Helical" evidence="6">
    <location>
        <begin position="30"/>
        <end position="58"/>
    </location>
</feature>
<dbReference type="EMBL" id="NCDQ01000223">
    <property type="protein sequence ID" value="OYX01781.1"/>
    <property type="molecule type" value="Genomic_DNA"/>
</dbReference>
<keyword evidence="6" id="KW-1133">Transmembrane helix</keyword>
<dbReference type="InterPro" id="IPR004634">
    <property type="entry name" value="Pept_S49_pIV"/>
</dbReference>
<dbReference type="PANTHER" id="PTHR33209:SF1">
    <property type="entry name" value="PEPTIDASE S49 DOMAIN-CONTAINING PROTEIN"/>
    <property type="match status" value="1"/>
</dbReference>
<name>A0A258D1W1_CAUVI</name>
<keyword evidence="4" id="KW-0720">Serine protease</keyword>
<organism evidence="8 9">
    <name type="scientific">Caulobacter vibrioides</name>
    <name type="common">Caulobacter crescentus</name>
    <dbReference type="NCBI Taxonomy" id="155892"/>
    <lineage>
        <taxon>Bacteria</taxon>
        <taxon>Pseudomonadati</taxon>
        <taxon>Pseudomonadota</taxon>
        <taxon>Alphaproteobacteria</taxon>
        <taxon>Caulobacterales</taxon>
        <taxon>Caulobacteraceae</taxon>
        <taxon>Caulobacter</taxon>
    </lineage>
</organism>
<sequence>MLLPLKQPCGWPQRVHLRFRPDRAETRMRTFLLTFLGGLAALVVFFIFLPLVLIMSFVPSGEAPRTREAVLELDLREAWNDQPAADPLSAAFGNESFVEILLRLDAAADDPGVKGVFVRAAEMNIGSSRAEELRTAFLRLRQAGKFVVAHSQGFLASGPSAYRAISAADEIWLQPGSPFEAPGITFETLFMGGLMDKLKVTPEIEQFYEFKSAAEVYKVEGYTPAAETAMSELATSVWTHSVADIAADRKMTPEAMRVLLEASPYTAERAVELKLADRLGYPDEATDAALKRAGEGKLLPIANYKPAPRNSKAVIAIIGGEGDIITGGGGPADFLSIGTPMFASDRVAADILAAANDERINAIVFRVDSGGGSAIASDQIWSAVKKAREAGKKVVISMGGAAASGGYYVSAAADMIVATRSTVTGSIGVFGGKFAIAEALGEFGINPDIVSVGGEYASAYSTERLTAVQRDKLTASLKGTYDRFTGIVAEGRRIPLAKVQEIARGRVWSGEDALANGLVDKTGDLIVAIEEAVRLAGFKPEDGYQLRLNVQDTTPFDLLMGTMAQSTGPVSQQQLLQGLAGIVGKDRAAALLRQLAQAGQPPSAQVWMPPVSER</sequence>
<proteinExistence type="inferred from homology"/>
<keyword evidence="6" id="KW-0812">Transmembrane</keyword>
<comment type="similarity">
    <text evidence="1">Belongs to the peptidase S49 family.</text>
</comment>
<protein>
    <recommendedName>
        <fullName evidence="7">Peptidase S49 domain-containing protein</fullName>
    </recommendedName>
</protein>
<dbReference type="InterPro" id="IPR029045">
    <property type="entry name" value="ClpP/crotonase-like_dom_sf"/>
</dbReference>
<dbReference type="InterPro" id="IPR047272">
    <property type="entry name" value="S49_SppA_C"/>
</dbReference>
<dbReference type="AlphaFoldDB" id="A0A258D1W1"/>
<dbReference type="SUPFAM" id="SSF52096">
    <property type="entry name" value="ClpP/crotonase"/>
    <property type="match status" value="2"/>
</dbReference>
<evidence type="ECO:0000313" key="9">
    <source>
        <dbReference type="Proteomes" id="UP000215616"/>
    </source>
</evidence>
<dbReference type="Gene3D" id="3.90.226.10">
    <property type="entry name" value="2-enoyl-CoA Hydratase, Chain A, domain 1"/>
    <property type="match status" value="3"/>
</dbReference>
<keyword evidence="2" id="KW-0645">Protease</keyword>
<dbReference type="Proteomes" id="UP000215616">
    <property type="component" value="Unassembled WGS sequence"/>
</dbReference>
<dbReference type="Pfam" id="PF01343">
    <property type="entry name" value="Peptidase_S49"/>
    <property type="match status" value="2"/>
</dbReference>
<dbReference type="CDD" id="cd07018">
    <property type="entry name" value="S49_SppA_67K_type"/>
    <property type="match status" value="1"/>
</dbReference>
<evidence type="ECO:0000256" key="6">
    <source>
        <dbReference type="SAM" id="Phobius"/>
    </source>
</evidence>
<feature type="active site" description="Nucleophile" evidence="5">
    <location>
        <position position="404"/>
    </location>
</feature>
<comment type="caution">
    <text evidence="8">The sequence shown here is derived from an EMBL/GenBank/DDBJ whole genome shotgun (WGS) entry which is preliminary data.</text>
</comment>
<keyword evidence="6" id="KW-0472">Membrane</keyword>
<feature type="domain" description="Peptidase S49" evidence="7">
    <location>
        <begin position="387"/>
        <end position="537"/>
    </location>
</feature>
<dbReference type="InterPro" id="IPR047217">
    <property type="entry name" value="S49_SppA_67K_type_N"/>
</dbReference>